<dbReference type="GO" id="GO:0005886">
    <property type="term" value="C:plasma membrane"/>
    <property type="evidence" value="ECO:0007669"/>
    <property type="project" value="TreeGrafter"/>
</dbReference>
<dbReference type="Pfam" id="PF03956">
    <property type="entry name" value="Lys_export"/>
    <property type="match status" value="1"/>
</dbReference>
<keyword evidence="1" id="KW-0472">Membrane</keyword>
<evidence type="ECO:0000313" key="2">
    <source>
        <dbReference type="EMBL" id="QHI73286.1"/>
    </source>
</evidence>
<name>A0A6P1MNN5_9FIRM</name>
<dbReference type="Proteomes" id="UP000463883">
    <property type="component" value="Chromosome"/>
</dbReference>
<dbReference type="AlphaFoldDB" id="A0A6P1MNN5"/>
<evidence type="ECO:0000313" key="3">
    <source>
        <dbReference type="Proteomes" id="UP000463883"/>
    </source>
</evidence>
<dbReference type="EMBL" id="CP047591">
    <property type="protein sequence ID" value="QHI73286.1"/>
    <property type="molecule type" value="Genomic_DNA"/>
</dbReference>
<protein>
    <submittedName>
        <fullName evidence="2">LysO family transporter</fullName>
    </submittedName>
</protein>
<sequence>MTKLIITFLTLGVVSGYFFIPDFIITHVSGNLLIVGLCVMLFFVGMDLGRTGTVVENFKKVGIRILVFPLASIIGCLTFAAVGSLFLPMTAKETMAVASGFGWYTLAPVMLADCSAELSAISFLHNVMREMVGIMIIPIVAKYIGYIESCSVPGAAAADVCLPIIEKSTDSDTTVYAFVMGVVLSTTVPVLVGAFISMGL</sequence>
<feature type="transmembrane region" description="Helical" evidence="1">
    <location>
        <begin position="175"/>
        <end position="196"/>
    </location>
</feature>
<dbReference type="KEGG" id="amic:Ami3637_13670"/>
<organism evidence="2 3">
    <name type="scientific">Aminipila terrae</name>
    <dbReference type="NCBI Taxonomy" id="2697030"/>
    <lineage>
        <taxon>Bacteria</taxon>
        <taxon>Bacillati</taxon>
        <taxon>Bacillota</taxon>
        <taxon>Clostridia</taxon>
        <taxon>Peptostreptococcales</taxon>
        <taxon>Anaerovoracaceae</taxon>
        <taxon>Aminipila</taxon>
    </lineage>
</organism>
<dbReference type="RefSeq" id="WP_162363051.1">
    <property type="nucleotide sequence ID" value="NZ_CP047591.1"/>
</dbReference>
<dbReference type="PANTHER" id="PTHR35804">
    <property type="entry name" value="LYSINE EXPORTER LYSO"/>
    <property type="match status" value="1"/>
</dbReference>
<accession>A0A6P1MNN5</accession>
<proteinExistence type="predicted"/>
<keyword evidence="1" id="KW-1133">Transmembrane helix</keyword>
<reference evidence="2 3" key="1">
    <citation type="submission" date="2020-01" db="EMBL/GenBank/DDBJ databases">
        <title>Genomic analysis of Aminipila sp. CBA3637.</title>
        <authorList>
            <person name="Kim Y.B."/>
            <person name="Roh S.W."/>
        </authorList>
    </citation>
    <scope>NUCLEOTIDE SEQUENCE [LARGE SCALE GENOMIC DNA]</scope>
    <source>
        <strain evidence="2 3">CBA3637</strain>
    </source>
</reference>
<feature type="transmembrane region" description="Helical" evidence="1">
    <location>
        <begin position="101"/>
        <end position="124"/>
    </location>
</feature>
<keyword evidence="3" id="KW-1185">Reference proteome</keyword>
<feature type="transmembrane region" description="Helical" evidence="1">
    <location>
        <begin position="61"/>
        <end position="89"/>
    </location>
</feature>
<dbReference type="GO" id="GO:0015661">
    <property type="term" value="F:L-lysine efflux transmembrane transporter activity"/>
    <property type="evidence" value="ECO:0007669"/>
    <property type="project" value="InterPro"/>
</dbReference>
<evidence type="ECO:0000256" key="1">
    <source>
        <dbReference type="SAM" id="Phobius"/>
    </source>
</evidence>
<dbReference type="InterPro" id="IPR005642">
    <property type="entry name" value="LysO"/>
</dbReference>
<keyword evidence="1" id="KW-0812">Transmembrane</keyword>
<dbReference type="PANTHER" id="PTHR35804:SF1">
    <property type="entry name" value="LYSINE EXPORTER LYSO"/>
    <property type="match status" value="1"/>
</dbReference>
<feature type="transmembrane region" description="Helical" evidence="1">
    <location>
        <begin position="32"/>
        <end position="49"/>
    </location>
</feature>
<gene>
    <name evidence="2" type="ORF">Ami3637_13670</name>
</gene>